<reference evidence="8 9" key="1">
    <citation type="submission" date="2023-03" db="EMBL/GenBank/DDBJ databases">
        <title>Description of Hydrogenimonas sp. ISO32.</title>
        <authorList>
            <person name="Mino S."/>
            <person name="Fukazawa S."/>
            <person name="Sawabe T."/>
        </authorList>
    </citation>
    <scope>NUCLEOTIDE SEQUENCE [LARGE SCALE GENOMIC DNA]</scope>
    <source>
        <strain evidence="8 9">ISO32</strain>
    </source>
</reference>
<dbReference type="Pfam" id="PF04055">
    <property type="entry name" value="Radical_SAM"/>
    <property type="match status" value="1"/>
</dbReference>
<dbReference type="PIRSF" id="PIRSF004869">
    <property type="entry name" value="PflX_prd"/>
    <property type="match status" value="1"/>
</dbReference>
<name>A0ABM8FP71_9BACT</name>
<evidence type="ECO:0000256" key="2">
    <source>
        <dbReference type="ARBA" id="ARBA00022485"/>
    </source>
</evidence>
<dbReference type="CDD" id="cd01335">
    <property type="entry name" value="Radical_SAM"/>
    <property type="match status" value="1"/>
</dbReference>
<dbReference type="InterPro" id="IPR013785">
    <property type="entry name" value="Aldolase_TIM"/>
</dbReference>
<sequence length="341" mass="38602">MVADAWLSKELKDQKVLCLACGHACKLEPGEYGKCGVRVNENGKLKSTVYGLAAAVHVDPVEKKPLFHFLPSSDVFSIGTVGCNFCCKFCQNWEISQHPQTHNHEVFGRELLPEKIVELAIESGSKSVAYTYNEPIVYFEYTYDTAKLAKEKGLKNIYVTSGFETRKAIDELAPYIDAMNIDIKFYDDESYQKISCARLKPVLEAIKYAHEKGIWIETTTLVIPGVNDSDEELRAIAKFQAELDPDMPWHISRFHPDYKMLDVPPTPIETLVRAYEIGKEEGLNYIYVGNYPDADRESTYCPKCGFKVIERQGYIGERVVNHLDEEGTCPKCGHHIAGVWK</sequence>
<dbReference type="InterPro" id="IPR006638">
    <property type="entry name" value="Elp3/MiaA/NifB-like_rSAM"/>
</dbReference>
<dbReference type="SMART" id="SM00729">
    <property type="entry name" value="Elp3"/>
    <property type="match status" value="1"/>
</dbReference>
<proteinExistence type="predicted"/>
<dbReference type="SFLD" id="SFLDS00029">
    <property type="entry name" value="Radical_SAM"/>
    <property type="match status" value="1"/>
</dbReference>
<gene>
    <name evidence="8" type="ORF">HCR_20150</name>
</gene>
<keyword evidence="2" id="KW-0004">4Fe-4S</keyword>
<dbReference type="NCBIfam" id="TIGR04337">
    <property type="entry name" value="AmmeMemoSam_rS"/>
    <property type="match status" value="1"/>
</dbReference>
<dbReference type="InterPro" id="IPR058240">
    <property type="entry name" value="rSAM_sf"/>
</dbReference>
<dbReference type="PROSITE" id="PS51918">
    <property type="entry name" value="RADICAL_SAM"/>
    <property type="match status" value="1"/>
</dbReference>
<keyword evidence="9" id="KW-1185">Reference proteome</keyword>
<dbReference type="Gene3D" id="3.20.20.70">
    <property type="entry name" value="Aldolase class I"/>
    <property type="match status" value="1"/>
</dbReference>
<evidence type="ECO:0000313" key="9">
    <source>
        <dbReference type="Proteomes" id="UP001321445"/>
    </source>
</evidence>
<dbReference type="RefSeq" id="WP_286336647.1">
    <property type="nucleotide sequence ID" value="NZ_AP027370.1"/>
</dbReference>
<dbReference type="InterPro" id="IPR034457">
    <property type="entry name" value="Organic_radical-activating"/>
</dbReference>
<dbReference type="SFLD" id="SFLDG01101">
    <property type="entry name" value="Uncharacterised_Radical_SAM_Su"/>
    <property type="match status" value="1"/>
</dbReference>
<dbReference type="InterPro" id="IPR016431">
    <property type="entry name" value="Pyrv-formate_lyase-activ_prd"/>
</dbReference>
<evidence type="ECO:0000256" key="6">
    <source>
        <dbReference type="ARBA" id="ARBA00023014"/>
    </source>
</evidence>
<dbReference type="EMBL" id="AP027370">
    <property type="protein sequence ID" value="BDY13703.1"/>
    <property type="molecule type" value="Genomic_DNA"/>
</dbReference>
<evidence type="ECO:0000256" key="1">
    <source>
        <dbReference type="ARBA" id="ARBA00001966"/>
    </source>
</evidence>
<accession>A0ABM8FP71</accession>
<dbReference type="Proteomes" id="UP001321445">
    <property type="component" value="Chromosome"/>
</dbReference>
<evidence type="ECO:0000256" key="4">
    <source>
        <dbReference type="ARBA" id="ARBA00022723"/>
    </source>
</evidence>
<protein>
    <submittedName>
        <fullName evidence="8">AmmeMemoRadiSam system radical SAM enzyme</fullName>
    </submittedName>
</protein>
<dbReference type="PANTHER" id="PTHR30352">
    <property type="entry name" value="PYRUVATE FORMATE-LYASE-ACTIVATING ENZYME"/>
    <property type="match status" value="1"/>
</dbReference>
<dbReference type="InterPro" id="IPR007197">
    <property type="entry name" value="rSAM"/>
</dbReference>
<keyword evidence="4" id="KW-0479">Metal-binding</keyword>
<evidence type="ECO:0000256" key="3">
    <source>
        <dbReference type="ARBA" id="ARBA00022691"/>
    </source>
</evidence>
<feature type="domain" description="Radical SAM core" evidence="7">
    <location>
        <begin position="68"/>
        <end position="280"/>
    </location>
</feature>
<keyword evidence="5" id="KW-0408">Iron</keyword>
<evidence type="ECO:0000256" key="5">
    <source>
        <dbReference type="ARBA" id="ARBA00023004"/>
    </source>
</evidence>
<dbReference type="SUPFAM" id="SSF102114">
    <property type="entry name" value="Radical SAM enzymes"/>
    <property type="match status" value="1"/>
</dbReference>
<evidence type="ECO:0000259" key="7">
    <source>
        <dbReference type="PROSITE" id="PS51918"/>
    </source>
</evidence>
<organism evidence="8 9">
    <name type="scientific">Hydrogenimonas cancrithermarum</name>
    <dbReference type="NCBI Taxonomy" id="2993563"/>
    <lineage>
        <taxon>Bacteria</taxon>
        <taxon>Pseudomonadati</taxon>
        <taxon>Campylobacterota</taxon>
        <taxon>Epsilonproteobacteria</taxon>
        <taxon>Campylobacterales</taxon>
        <taxon>Hydrogenimonadaceae</taxon>
        <taxon>Hydrogenimonas</taxon>
    </lineage>
</organism>
<comment type="cofactor">
    <cofactor evidence="1">
        <name>[4Fe-4S] cluster</name>
        <dbReference type="ChEBI" id="CHEBI:49883"/>
    </cofactor>
</comment>
<dbReference type="PANTHER" id="PTHR30352:SF5">
    <property type="entry name" value="PYRUVATE FORMATE-LYASE 1-ACTIVATING ENZYME"/>
    <property type="match status" value="1"/>
</dbReference>
<keyword evidence="3" id="KW-0949">S-adenosyl-L-methionine</keyword>
<evidence type="ECO:0000313" key="8">
    <source>
        <dbReference type="EMBL" id="BDY13703.1"/>
    </source>
</evidence>
<keyword evidence="6" id="KW-0411">Iron-sulfur</keyword>
<dbReference type="InterPro" id="IPR027596">
    <property type="entry name" value="AmmeMemoSam_rS"/>
</dbReference>